<proteinExistence type="predicted"/>
<dbReference type="EMBL" id="CVRB01000001">
    <property type="protein sequence ID" value="CRK80330.1"/>
    <property type="molecule type" value="Genomic_DNA"/>
</dbReference>
<sequence>MNLKKMLSMQKVLDARIIKAKGLEGQDLFPNTILALIVELSEFANEGRWFKHWSKDQEPRTNVQCDYTLDDEPIYRNLVLEEFVDGVHFFLSLAIQKGWEEALNIFEEQLDPDYFEGNLTAWFLEMVHFLNKAYMEKYSDKDMFAGYQRNAYFFRIAWILFLNLGINCFGFTIEQIEQAYCDKNAVNHERQNGGY</sequence>
<organism evidence="2 3">
    <name type="scientific">Neobacillus massiliamazoniensis</name>
    <dbReference type="NCBI Taxonomy" id="1499688"/>
    <lineage>
        <taxon>Bacteria</taxon>
        <taxon>Bacillati</taxon>
        <taxon>Bacillota</taxon>
        <taxon>Bacilli</taxon>
        <taxon>Bacillales</taxon>
        <taxon>Bacillaceae</taxon>
        <taxon>Neobacillus</taxon>
    </lineage>
</organism>
<dbReference type="AlphaFoldDB" id="A0A0U1NQK6"/>
<dbReference type="CDD" id="cd11527">
    <property type="entry name" value="NTP-PPase_dUTPase"/>
    <property type="match status" value="1"/>
</dbReference>
<keyword evidence="1" id="KW-1133">Transmembrane helix</keyword>
<keyword evidence="1" id="KW-0812">Transmembrane</keyword>
<keyword evidence="3" id="KW-1185">Reference proteome</keyword>
<protein>
    <submittedName>
        <fullName evidence="2">dUTPase</fullName>
    </submittedName>
</protein>
<dbReference type="OrthoDB" id="5506143at2"/>
<dbReference type="Proteomes" id="UP000199087">
    <property type="component" value="Unassembled WGS sequence"/>
</dbReference>
<evidence type="ECO:0000313" key="3">
    <source>
        <dbReference type="Proteomes" id="UP000199087"/>
    </source>
</evidence>
<dbReference type="STRING" id="1499688.BN000_00211"/>
<keyword evidence="1" id="KW-0472">Membrane</keyword>
<gene>
    <name evidence="2" type="ORF">BN000_00211</name>
</gene>
<dbReference type="PIRSF" id="PIRSF030140">
    <property type="entry name" value="UCP030140"/>
    <property type="match status" value="1"/>
</dbReference>
<dbReference type="Pfam" id="PF08761">
    <property type="entry name" value="dUTPase_2"/>
    <property type="match status" value="1"/>
</dbReference>
<dbReference type="SUPFAM" id="SSF101386">
    <property type="entry name" value="all-alpha NTP pyrophosphatases"/>
    <property type="match status" value="1"/>
</dbReference>
<dbReference type="RefSeq" id="WP_090629693.1">
    <property type="nucleotide sequence ID" value="NZ_CVRB01000001.1"/>
</dbReference>
<name>A0A0U1NQK6_9BACI</name>
<dbReference type="Gene3D" id="1.10.4010.10">
    <property type="entry name" value="Type II deoxyuridine triphosphatase"/>
    <property type="match status" value="1"/>
</dbReference>
<dbReference type="InterPro" id="IPR014871">
    <property type="entry name" value="dUTPase/dCTP_pyrophosphatase"/>
</dbReference>
<accession>A0A0U1NQK6</accession>
<reference evidence="3" key="1">
    <citation type="submission" date="2015-05" db="EMBL/GenBank/DDBJ databases">
        <authorList>
            <person name="Urmite Genomes"/>
        </authorList>
    </citation>
    <scope>NUCLEOTIDE SEQUENCE [LARGE SCALE GENOMIC DNA]</scope>
    <source>
        <strain evidence="3">LF1</strain>
    </source>
</reference>
<dbReference type="InterPro" id="IPR016947">
    <property type="entry name" value="UCP030140"/>
</dbReference>
<evidence type="ECO:0000256" key="1">
    <source>
        <dbReference type="SAM" id="Phobius"/>
    </source>
</evidence>
<feature type="transmembrane region" description="Helical" evidence="1">
    <location>
        <begin position="152"/>
        <end position="173"/>
    </location>
</feature>
<evidence type="ECO:0000313" key="2">
    <source>
        <dbReference type="EMBL" id="CRK80330.1"/>
    </source>
</evidence>